<organism evidence="2 3">
    <name type="scientific">Alteromonas genovensis</name>
    <dbReference type="NCBI Taxonomy" id="471225"/>
    <lineage>
        <taxon>Bacteria</taxon>
        <taxon>Pseudomonadati</taxon>
        <taxon>Pseudomonadota</taxon>
        <taxon>Gammaproteobacteria</taxon>
        <taxon>Alteromonadales</taxon>
        <taxon>Alteromonadaceae</taxon>
        <taxon>Alteromonas/Salinimonas group</taxon>
        <taxon>Alteromonas</taxon>
    </lineage>
</organism>
<dbReference type="InterPro" id="IPR053728">
    <property type="entry name" value="Alginate_Permeability_Chnl"/>
</dbReference>
<gene>
    <name evidence="2" type="ORF">GTQ48_12195</name>
</gene>
<feature type="domain" description="Alginate export" evidence="1">
    <location>
        <begin position="48"/>
        <end position="389"/>
    </location>
</feature>
<proteinExistence type="predicted"/>
<evidence type="ECO:0000313" key="3">
    <source>
        <dbReference type="Proteomes" id="UP000471381"/>
    </source>
</evidence>
<protein>
    <submittedName>
        <fullName evidence="2">Alginate export family protein</fullName>
    </submittedName>
</protein>
<dbReference type="InterPro" id="IPR025388">
    <property type="entry name" value="Alginate_export_dom"/>
</dbReference>
<dbReference type="RefSeq" id="WP_163106950.1">
    <property type="nucleotide sequence ID" value="NZ_JAAAWO010000009.1"/>
</dbReference>
<dbReference type="AlphaFoldDB" id="A0A6N9TGI8"/>
<dbReference type="Pfam" id="PF13372">
    <property type="entry name" value="Alginate_exp"/>
    <property type="match status" value="1"/>
</dbReference>
<reference evidence="2 3" key="1">
    <citation type="submission" date="2020-01" db="EMBL/GenBank/DDBJ databases">
        <title>Genomes of bacteria type strains.</title>
        <authorList>
            <person name="Chen J."/>
            <person name="Zhu S."/>
            <person name="Yang J."/>
        </authorList>
    </citation>
    <scope>NUCLEOTIDE SEQUENCE [LARGE SCALE GENOMIC DNA]</scope>
    <source>
        <strain evidence="2 3">LMG 24078</strain>
    </source>
</reference>
<evidence type="ECO:0000259" key="1">
    <source>
        <dbReference type="Pfam" id="PF13372"/>
    </source>
</evidence>
<sequence>MSSFFSRLPLLFAFPFFLFSIALIILSPLAANNALAETAIHNDNQVHVDVSGSLRVRYESLHNPIFPTTREQREQNNERISTRVIVNTTVSYNNISATLDVRDSRAFLDNNDPTLGANQVNTLEPVQFYVSYAPTSLATINAIKVGRMELDYGSRRLLAKTVYRNATNSYDGVVVDATFSQWNVSGIYIQPVVRFPSDAASVDANERAFDKSYSERRLFGAYITSPDDNVKLQSYWLKEDDGDELATNNRDLFTLSIDYTKAFSHGWKGNVEVVGQTGTARETRAADDTLDKDVRAYMLFGYLGKKITANTFLRAEVDYISGDNDTSDNRIENFDSLFGVRRFDFGPTDVYQAMPRRNLKTVGLRSISKPASAHHVLLGYKAMWYQKAPESVDDFIGHQVEARWRYNVLPNLRLAIGGAYLFKGRGFERGDYSDNSAFVFTGAMYSF</sequence>
<name>A0A6N9TGI8_9ALTE</name>
<dbReference type="EMBL" id="JAAAWO010000009">
    <property type="protein sequence ID" value="NDW16280.1"/>
    <property type="molecule type" value="Genomic_DNA"/>
</dbReference>
<accession>A0A6N9TGI8</accession>
<dbReference type="Proteomes" id="UP000471381">
    <property type="component" value="Unassembled WGS sequence"/>
</dbReference>
<comment type="caution">
    <text evidence="2">The sequence shown here is derived from an EMBL/GenBank/DDBJ whole genome shotgun (WGS) entry which is preliminary data.</text>
</comment>
<evidence type="ECO:0000313" key="2">
    <source>
        <dbReference type="EMBL" id="NDW16280.1"/>
    </source>
</evidence>
<dbReference type="Gene3D" id="2.40.160.100">
    <property type="match status" value="1"/>
</dbReference>
<keyword evidence="3" id="KW-1185">Reference proteome</keyword>